<accession>A0A1M5UX92</accession>
<dbReference type="Proteomes" id="UP000184608">
    <property type="component" value="Unassembled WGS sequence"/>
</dbReference>
<dbReference type="EMBL" id="FQXZ01000004">
    <property type="protein sequence ID" value="SHH67313.1"/>
    <property type="molecule type" value="Genomic_DNA"/>
</dbReference>
<name>A0A1M5UX92_9VIBR</name>
<evidence type="ECO:0000313" key="2">
    <source>
        <dbReference type="Proteomes" id="UP000184608"/>
    </source>
</evidence>
<sequence length="35" mass="4271">MNDSVTILYTRQKSHRIYYPEIQRIQNQATEERTS</sequence>
<dbReference type="AlphaFoldDB" id="A0A1M5UX92"/>
<evidence type="ECO:0000313" key="1">
    <source>
        <dbReference type="EMBL" id="SHH67313.1"/>
    </source>
</evidence>
<dbReference type="STRING" id="1216006.VA7868_00197"/>
<gene>
    <name evidence="1" type="ORF">VA7868_00197</name>
</gene>
<proteinExistence type="predicted"/>
<reference evidence="1 2" key="1">
    <citation type="submission" date="2016-11" db="EMBL/GenBank/DDBJ databases">
        <authorList>
            <person name="Jaros S."/>
            <person name="Januszkiewicz K."/>
            <person name="Wedrychowicz H."/>
        </authorList>
    </citation>
    <scope>NUCLEOTIDE SEQUENCE [LARGE SCALE GENOMIC DNA]</scope>
    <source>
        <strain evidence="1 2">CECT 7868</strain>
    </source>
</reference>
<keyword evidence="2" id="KW-1185">Reference proteome</keyword>
<protein>
    <submittedName>
        <fullName evidence="1">Uncharacterized protein</fullName>
    </submittedName>
</protein>
<organism evidence="1 2">
    <name type="scientific">Vibrio aerogenes CECT 7868</name>
    <dbReference type="NCBI Taxonomy" id="1216006"/>
    <lineage>
        <taxon>Bacteria</taxon>
        <taxon>Pseudomonadati</taxon>
        <taxon>Pseudomonadota</taxon>
        <taxon>Gammaproteobacteria</taxon>
        <taxon>Vibrionales</taxon>
        <taxon>Vibrionaceae</taxon>
        <taxon>Vibrio</taxon>
    </lineage>
</organism>